<feature type="region of interest" description="Disordered" evidence="15">
    <location>
        <begin position="331"/>
        <end position="356"/>
    </location>
</feature>
<dbReference type="SMART" id="SM00490">
    <property type="entry name" value="HELICc"/>
    <property type="match status" value="1"/>
</dbReference>
<dbReference type="PANTHER" id="PTHR11274:SF0">
    <property type="entry name" value="GENERAL TRANSCRIPTION AND DNA REPAIR FACTOR IIH HELICASE SUBUNIT XPB"/>
    <property type="match status" value="1"/>
</dbReference>
<dbReference type="PANTHER" id="PTHR11274">
    <property type="entry name" value="RAD25/XP-B DNA REPAIR HELICASE"/>
    <property type="match status" value="1"/>
</dbReference>
<evidence type="ECO:0000256" key="9">
    <source>
        <dbReference type="ARBA" id="ARBA00023204"/>
    </source>
</evidence>
<dbReference type="NCBIfam" id="TIGR00603">
    <property type="entry name" value="rad25"/>
    <property type="match status" value="1"/>
</dbReference>
<dbReference type="SMART" id="SM00487">
    <property type="entry name" value="DEXDc"/>
    <property type="match status" value="1"/>
</dbReference>
<evidence type="ECO:0000256" key="1">
    <source>
        <dbReference type="ARBA" id="ARBA00004123"/>
    </source>
</evidence>
<proteinExistence type="inferred from homology"/>
<evidence type="ECO:0000256" key="8">
    <source>
        <dbReference type="ARBA" id="ARBA00023125"/>
    </source>
</evidence>
<keyword evidence="10" id="KW-0413">Isomerase</keyword>
<dbReference type="GO" id="GO:0097550">
    <property type="term" value="C:transcription preinitiation complex"/>
    <property type="evidence" value="ECO:0007669"/>
    <property type="project" value="TreeGrafter"/>
</dbReference>
<dbReference type="CDD" id="cd18789">
    <property type="entry name" value="SF2_C_XPB"/>
    <property type="match status" value="1"/>
</dbReference>
<evidence type="ECO:0000259" key="17">
    <source>
        <dbReference type="PROSITE" id="PS51194"/>
    </source>
</evidence>
<evidence type="ECO:0000256" key="3">
    <source>
        <dbReference type="ARBA" id="ARBA00022741"/>
    </source>
</evidence>
<dbReference type="InterPro" id="IPR032438">
    <property type="entry name" value="ERCC3_RAD25_C"/>
</dbReference>
<feature type="compositionally biased region" description="Low complexity" evidence="15">
    <location>
        <begin position="26"/>
        <end position="36"/>
    </location>
</feature>
<feature type="region of interest" description="Disordered" evidence="15">
    <location>
        <begin position="1"/>
        <end position="166"/>
    </location>
</feature>
<keyword evidence="8" id="KW-0238">DNA-binding</keyword>
<dbReference type="GO" id="GO:0003677">
    <property type="term" value="F:DNA binding"/>
    <property type="evidence" value="ECO:0007669"/>
    <property type="project" value="UniProtKB-KW"/>
</dbReference>
<feature type="region of interest" description="Disordered" evidence="15">
    <location>
        <begin position="894"/>
        <end position="918"/>
    </location>
</feature>
<comment type="similarity">
    <text evidence="2">Belongs to the helicase family. RAD25/XPB subfamily.</text>
</comment>
<dbReference type="Gene3D" id="3.40.50.300">
    <property type="entry name" value="P-loop containing nucleotide triphosphate hydrolases"/>
    <property type="match status" value="2"/>
</dbReference>
<dbReference type="InterPro" id="IPR006935">
    <property type="entry name" value="Helicase/UvrB_N"/>
</dbReference>
<dbReference type="InterPro" id="IPR014001">
    <property type="entry name" value="Helicase_ATP-bd"/>
</dbReference>
<feature type="compositionally biased region" description="Polar residues" evidence="15">
    <location>
        <begin position="1"/>
        <end position="13"/>
    </location>
</feature>
<keyword evidence="5" id="KW-0378">Hydrolase</keyword>
<evidence type="ECO:0000256" key="13">
    <source>
        <dbReference type="ARBA" id="ARBA00034808"/>
    </source>
</evidence>
<sequence length="983" mass="106913">MASKRTQADSVASGSGGSTPKRARRAAASAATAANATVVEIGSSDSDDSDQGRNPDRSYKVNRNEAATDYASDYELDADADAVVDEDSDAADEDDDFRPEKRTAAAANKGKGRAKGKAKAPAKGKGKAGAAPAANNANAAPKIRFTLGGGGGGGGGGESSSASQTPTLRVTTGAAEAGGTVPGINFRQDRDYGYLPLRPDQASRPFYIVPSTGHIILENFHPLAKYATDFLVAIAEPVSRPKHIHEYKLTPHSLYAAVSVGLETENIIEVLNRMSKVPVPDELCEFIRECTHSYGKVKMVLKQNKHFVESSDPETLRILLRDKVIADARVPPEEQRARDGAAGGAVPPGGTATYGLEKEKAPTRAGLVIPGTSKAAAAAATTGATGTNGAAGGEGGANGQAGPSGRTQEEEDLFTAVVGLEKEDDMDDDDEVHSFEIRESEIEAVKRRCLDLDYRMMEEYDFRHDEVNPTLEIDLKPSAALRPYQEKSLGKMFGNGRARSGVIVLPCGAGKTLVGITAATTIRKSCIVLCTSSVSVMQWRQQFLQWSTIKESAISVFTADQKEKFSGDAGIVVSTYSMVANRQKRSHDSQKMMDFLTSREWGFILLDEVHVVPAAMFRRVVTKIKAHTKLGLTATLVREDDKIDDLNFLIGPKLYEANWMDLAENGHIAKVQCAEVWCDMTPEFYREYLRESSRKKMLLYCMNPRKFQACQFLIQYHENRGDKIIVFSDNVYALEAYAKKLGKLYIHGGTPQVERMRILQNFQHNPIVNTIFLSKVGDTSIDLPEATCLIQISSHFGSRRQEAQRLGRILRAKRRNDEGFNAFFYSLVSKDTQEMYYSSKRQGFLVDQGYAFKVITSLEGLEQLDNLVYPTRAEQIELLQSVLLANETDADLGAEDTGKEVGTSRYNSPAPGPGGLQATRIAGSLQALSGGQSMAYSERQKSANKQLSKDAKSNRHNLFKKRDEAAKRKAKERAAGGGGGGGF</sequence>
<dbReference type="CDD" id="cd18029">
    <property type="entry name" value="DEXHc_XPB"/>
    <property type="match status" value="1"/>
</dbReference>
<dbReference type="InterPro" id="IPR001161">
    <property type="entry name" value="XPB/Ssl2"/>
</dbReference>
<dbReference type="GO" id="GO:0043138">
    <property type="term" value="F:3'-5' DNA helicase activity"/>
    <property type="evidence" value="ECO:0007669"/>
    <property type="project" value="UniProtKB-EC"/>
</dbReference>
<keyword evidence="3" id="KW-0547">Nucleotide-binding</keyword>
<dbReference type="Pfam" id="PF04851">
    <property type="entry name" value="ResIII"/>
    <property type="match status" value="1"/>
</dbReference>
<feature type="compositionally biased region" description="Basic and acidic residues" evidence="15">
    <location>
        <begin position="50"/>
        <end position="63"/>
    </location>
</feature>
<evidence type="ECO:0000256" key="12">
    <source>
        <dbReference type="ARBA" id="ARBA00034617"/>
    </source>
</evidence>
<evidence type="ECO:0000256" key="10">
    <source>
        <dbReference type="ARBA" id="ARBA00023235"/>
    </source>
</evidence>
<dbReference type="FunFam" id="3.40.50.300:FF:000077">
    <property type="entry name" value="Probable DNA repair helicase RAD25"/>
    <property type="match status" value="1"/>
</dbReference>
<evidence type="ECO:0000313" key="19">
    <source>
        <dbReference type="Proteomes" id="UP000777482"/>
    </source>
</evidence>
<gene>
    <name evidence="18" type="primary">PTR8</name>
    <name evidence="18" type="ORF">C6P46_005428</name>
</gene>
<dbReference type="GO" id="GO:0005524">
    <property type="term" value="F:ATP binding"/>
    <property type="evidence" value="ECO:0007669"/>
    <property type="project" value="UniProtKB-KW"/>
</dbReference>
<reference evidence="18 19" key="1">
    <citation type="submission" date="2020-11" db="EMBL/GenBank/DDBJ databases">
        <title>Kefir isolates.</title>
        <authorList>
            <person name="Marcisauskas S."/>
            <person name="Kim Y."/>
            <person name="Blasche S."/>
        </authorList>
    </citation>
    <scope>NUCLEOTIDE SEQUENCE [LARGE SCALE GENOMIC DNA]</scope>
    <source>
        <strain evidence="18 19">KR</strain>
    </source>
</reference>
<evidence type="ECO:0000256" key="14">
    <source>
        <dbReference type="ARBA" id="ARBA00048988"/>
    </source>
</evidence>
<dbReference type="SUPFAM" id="SSF52540">
    <property type="entry name" value="P-loop containing nucleoside triphosphate hydrolases"/>
    <property type="match status" value="2"/>
</dbReference>
<dbReference type="EMBL" id="PUHQ01000006">
    <property type="protein sequence ID" value="KAG0666077.1"/>
    <property type="molecule type" value="Genomic_DNA"/>
</dbReference>
<dbReference type="OrthoDB" id="10262986at2759"/>
<keyword evidence="9" id="KW-0234">DNA repair</keyword>
<dbReference type="Proteomes" id="UP000777482">
    <property type="component" value="Unassembled WGS sequence"/>
</dbReference>
<dbReference type="InterPro" id="IPR050615">
    <property type="entry name" value="ATP-dep_DNA_Helicase"/>
</dbReference>
<dbReference type="PROSITE" id="PS51194">
    <property type="entry name" value="HELICASE_CTER"/>
    <property type="match status" value="1"/>
</dbReference>
<feature type="region of interest" description="Disordered" evidence="15">
    <location>
        <begin position="938"/>
        <end position="983"/>
    </location>
</feature>
<dbReference type="InterPro" id="IPR032830">
    <property type="entry name" value="XPB/Ssl2_N"/>
</dbReference>
<comment type="subcellular location">
    <subcellularLocation>
        <location evidence="1">Nucleus</location>
    </subcellularLocation>
</comment>
<dbReference type="GO" id="GO:0005675">
    <property type="term" value="C:transcription factor TFIIH holo complex"/>
    <property type="evidence" value="ECO:0007669"/>
    <property type="project" value="TreeGrafter"/>
</dbReference>
<dbReference type="Pfam" id="PF16203">
    <property type="entry name" value="ERCC3_RAD25_C"/>
    <property type="match status" value="1"/>
</dbReference>
<organism evidence="18 19">
    <name type="scientific">Rhodotorula mucilaginosa</name>
    <name type="common">Yeast</name>
    <name type="synonym">Rhodotorula rubra</name>
    <dbReference type="NCBI Taxonomy" id="5537"/>
    <lineage>
        <taxon>Eukaryota</taxon>
        <taxon>Fungi</taxon>
        <taxon>Dikarya</taxon>
        <taxon>Basidiomycota</taxon>
        <taxon>Pucciniomycotina</taxon>
        <taxon>Microbotryomycetes</taxon>
        <taxon>Sporidiobolales</taxon>
        <taxon>Sporidiobolaceae</taxon>
        <taxon>Rhodotorula</taxon>
    </lineage>
</organism>
<dbReference type="GO" id="GO:0006289">
    <property type="term" value="P:nucleotide-excision repair"/>
    <property type="evidence" value="ECO:0007669"/>
    <property type="project" value="InterPro"/>
</dbReference>
<accession>A0A9P6W7J7</accession>
<dbReference type="PROSITE" id="PS51192">
    <property type="entry name" value="HELICASE_ATP_BIND_1"/>
    <property type="match status" value="1"/>
</dbReference>
<evidence type="ECO:0000256" key="5">
    <source>
        <dbReference type="ARBA" id="ARBA00022801"/>
    </source>
</evidence>
<dbReference type="EC" id="5.6.2.4" evidence="13"/>
<evidence type="ECO:0000256" key="6">
    <source>
        <dbReference type="ARBA" id="ARBA00022806"/>
    </source>
</evidence>
<dbReference type="AlphaFoldDB" id="A0A9P6W7J7"/>
<evidence type="ECO:0000313" key="18">
    <source>
        <dbReference type="EMBL" id="KAG0666077.1"/>
    </source>
</evidence>
<dbReference type="Pfam" id="PF13625">
    <property type="entry name" value="Helicase_C_3"/>
    <property type="match status" value="1"/>
</dbReference>
<dbReference type="GO" id="GO:0006367">
    <property type="term" value="P:transcription initiation at RNA polymerase II promoter"/>
    <property type="evidence" value="ECO:0007669"/>
    <property type="project" value="InterPro"/>
</dbReference>
<dbReference type="GO" id="GO:0000112">
    <property type="term" value="C:nucleotide-excision repair factor 3 complex"/>
    <property type="evidence" value="ECO:0007669"/>
    <property type="project" value="TreeGrafter"/>
</dbReference>
<keyword evidence="7" id="KW-0067">ATP-binding</keyword>
<evidence type="ECO:0000256" key="15">
    <source>
        <dbReference type="SAM" id="MobiDB-lite"/>
    </source>
</evidence>
<evidence type="ECO:0000259" key="16">
    <source>
        <dbReference type="PROSITE" id="PS51192"/>
    </source>
</evidence>
<keyword evidence="19" id="KW-1185">Reference proteome</keyword>
<feature type="region of interest" description="Disordered" evidence="15">
    <location>
        <begin position="386"/>
        <end position="409"/>
    </location>
</feature>
<evidence type="ECO:0000256" key="7">
    <source>
        <dbReference type="ARBA" id="ARBA00022840"/>
    </source>
</evidence>
<dbReference type="PRINTS" id="PR00851">
    <property type="entry name" value="XRODRMPGMNTB"/>
</dbReference>
<dbReference type="FunFam" id="3.40.50.300:FF:000117">
    <property type="entry name" value="Putative DNA repair helicase rad25"/>
    <property type="match status" value="1"/>
</dbReference>
<evidence type="ECO:0000256" key="11">
    <source>
        <dbReference type="ARBA" id="ARBA00023242"/>
    </source>
</evidence>
<evidence type="ECO:0000256" key="2">
    <source>
        <dbReference type="ARBA" id="ARBA00006637"/>
    </source>
</evidence>
<comment type="caution">
    <text evidence="18">The sequence shown here is derived from an EMBL/GenBank/DDBJ whole genome shotgun (WGS) entry which is preliminary data.</text>
</comment>
<feature type="compositionally biased region" description="Gly residues" evidence="15">
    <location>
        <begin position="147"/>
        <end position="158"/>
    </location>
</feature>
<feature type="compositionally biased region" description="Gly residues" evidence="15">
    <location>
        <begin position="389"/>
        <end position="399"/>
    </location>
</feature>
<feature type="domain" description="Helicase C-terminal" evidence="17">
    <location>
        <begin position="708"/>
        <end position="862"/>
    </location>
</feature>
<feature type="compositionally biased region" description="Low complexity" evidence="15">
    <location>
        <begin position="127"/>
        <end position="142"/>
    </location>
</feature>
<feature type="compositionally biased region" description="Acidic residues" evidence="15">
    <location>
        <begin position="72"/>
        <end position="97"/>
    </location>
</feature>
<keyword evidence="4" id="KW-0227">DNA damage</keyword>
<feature type="compositionally biased region" description="Basic residues" evidence="15">
    <location>
        <begin position="110"/>
        <end position="126"/>
    </location>
</feature>
<keyword evidence="11" id="KW-0539">Nucleus</keyword>
<dbReference type="InterPro" id="IPR001650">
    <property type="entry name" value="Helicase_C-like"/>
</dbReference>
<dbReference type="InterPro" id="IPR027417">
    <property type="entry name" value="P-loop_NTPase"/>
</dbReference>
<evidence type="ECO:0000256" key="4">
    <source>
        <dbReference type="ARBA" id="ARBA00022763"/>
    </source>
</evidence>
<name>A0A9P6W7J7_RHOMI</name>
<comment type="catalytic activity">
    <reaction evidence="12">
        <text>Couples ATP hydrolysis with the unwinding of duplex DNA by translocating in the 3'-5' direction.</text>
        <dbReference type="EC" id="5.6.2.4"/>
    </reaction>
</comment>
<dbReference type="GO" id="GO:0016787">
    <property type="term" value="F:hydrolase activity"/>
    <property type="evidence" value="ECO:0007669"/>
    <property type="project" value="UniProtKB-KW"/>
</dbReference>
<keyword evidence="6" id="KW-0347">Helicase</keyword>
<protein>
    <recommendedName>
        <fullName evidence="13">DNA 3'-5' helicase</fullName>
        <ecNumber evidence="13">5.6.2.4</ecNumber>
    </recommendedName>
</protein>
<comment type="catalytic activity">
    <reaction evidence="14">
        <text>ATP + H2O = ADP + phosphate + H(+)</text>
        <dbReference type="Rhea" id="RHEA:13065"/>
        <dbReference type="ChEBI" id="CHEBI:15377"/>
        <dbReference type="ChEBI" id="CHEBI:15378"/>
        <dbReference type="ChEBI" id="CHEBI:30616"/>
        <dbReference type="ChEBI" id="CHEBI:43474"/>
        <dbReference type="ChEBI" id="CHEBI:456216"/>
        <dbReference type="EC" id="5.6.2.4"/>
    </reaction>
</comment>
<feature type="domain" description="Helicase ATP-binding" evidence="16">
    <location>
        <begin position="492"/>
        <end position="654"/>
    </location>
</feature>